<dbReference type="FunFam" id="3.30.870.10:FF:000014">
    <property type="entry name" value="Cardiolipin synthase"/>
    <property type="match status" value="1"/>
</dbReference>
<keyword evidence="4 13" id="KW-0808">Transferase</keyword>
<dbReference type="HAMAP" id="MF_01916">
    <property type="entry name" value="Cardiolipin_synth_Cls"/>
    <property type="match status" value="1"/>
</dbReference>
<feature type="domain" description="PLD phosphodiesterase" evidence="15">
    <location>
        <begin position="423"/>
        <end position="450"/>
    </location>
</feature>
<dbReference type="Pfam" id="PF13091">
    <property type="entry name" value="PLDc_2"/>
    <property type="match status" value="2"/>
</dbReference>
<feature type="transmembrane region" description="Helical" evidence="13">
    <location>
        <begin position="5"/>
        <end position="21"/>
    </location>
</feature>
<dbReference type="InterPro" id="IPR022924">
    <property type="entry name" value="Cardiolipin_synthase"/>
</dbReference>
<evidence type="ECO:0000256" key="7">
    <source>
        <dbReference type="ARBA" id="ARBA00022989"/>
    </source>
</evidence>
<dbReference type="InterPro" id="IPR030874">
    <property type="entry name" value="Cardiolipin_synth_Firmi"/>
</dbReference>
<dbReference type="PANTHER" id="PTHR21248:SF20">
    <property type="entry name" value="CARDIOLIPIN SYNTHASE YWIE-RELATED"/>
    <property type="match status" value="1"/>
</dbReference>
<evidence type="ECO:0000256" key="1">
    <source>
        <dbReference type="ARBA" id="ARBA00004651"/>
    </source>
</evidence>
<evidence type="ECO:0000256" key="9">
    <source>
        <dbReference type="ARBA" id="ARBA00023136"/>
    </source>
</evidence>
<evidence type="ECO:0000259" key="15">
    <source>
        <dbReference type="PROSITE" id="PS50035"/>
    </source>
</evidence>
<dbReference type="GO" id="GO:0005886">
    <property type="term" value="C:plasma membrane"/>
    <property type="evidence" value="ECO:0007669"/>
    <property type="project" value="UniProtKB-SubCell"/>
</dbReference>
<comment type="function">
    <text evidence="12 13">Catalyzes the reversible phosphatidyl group transfer from one phosphatidylglycerol molecule to another to form cardiolipin (CL) (diphosphatidylglycerol) and glycerol.</text>
</comment>
<dbReference type="GO" id="GO:0008808">
    <property type="term" value="F:cardiolipin synthase activity"/>
    <property type="evidence" value="ECO:0007669"/>
    <property type="project" value="UniProtKB-UniRule"/>
</dbReference>
<dbReference type="InterPro" id="IPR001736">
    <property type="entry name" value="PLipase_D/transphosphatidylase"/>
</dbReference>
<comment type="catalytic activity">
    <reaction evidence="13">
        <text>2 a 1,2-diacyl-sn-glycero-3-phospho-(1'-sn-glycerol) = a cardiolipin + glycerol</text>
        <dbReference type="Rhea" id="RHEA:31451"/>
        <dbReference type="ChEBI" id="CHEBI:17754"/>
        <dbReference type="ChEBI" id="CHEBI:62237"/>
        <dbReference type="ChEBI" id="CHEBI:64716"/>
    </reaction>
</comment>
<keyword evidence="2 13" id="KW-1003">Cell membrane</keyword>
<evidence type="ECO:0000256" key="2">
    <source>
        <dbReference type="ARBA" id="ARBA00022475"/>
    </source>
</evidence>
<comment type="caution">
    <text evidence="16">The sequence shown here is derived from an EMBL/GenBank/DDBJ whole genome shotgun (WGS) entry which is preliminary data.</text>
</comment>
<keyword evidence="9 13" id="KW-0472">Membrane</keyword>
<dbReference type="RefSeq" id="WP_094920877.1">
    <property type="nucleotide sequence ID" value="NZ_NPIA01000001.1"/>
</dbReference>
<comment type="subcellular location">
    <subcellularLocation>
        <location evidence="1 13">Cell membrane</location>
        <topology evidence="1 13">Multi-pass membrane protein</topology>
    </subcellularLocation>
</comment>
<feature type="active site" evidence="13">
    <location>
        <position position="430"/>
    </location>
</feature>
<evidence type="ECO:0000256" key="14">
    <source>
        <dbReference type="NCBIfam" id="TIGR04265"/>
    </source>
</evidence>
<feature type="active site" evidence="13">
    <location>
        <position position="435"/>
    </location>
</feature>
<evidence type="ECO:0000313" key="17">
    <source>
        <dbReference type="Proteomes" id="UP000217083"/>
    </source>
</evidence>
<keyword evidence="10 13" id="KW-0594">Phospholipid biosynthesis</keyword>
<evidence type="ECO:0000313" key="16">
    <source>
        <dbReference type="EMBL" id="OZM58270.1"/>
    </source>
</evidence>
<feature type="active site" evidence="13">
    <location>
        <position position="247"/>
    </location>
</feature>
<comment type="similarity">
    <text evidence="13">Belongs to the phospholipase D family. Cardiolipin synthase subfamily.</text>
</comment>
<accession>A0A263BX75</accession>
<feature type="active site" evidence="13">
    <location>
        <position position="245"/>
    </location>
</feature>
<dbReference type="GO" id="GO:0032049">
    <property type="term" value="P:cardiolipin biosynthetic process"/>
    <property type="evidence" value="ECO:0007669"/>
    <property type="project" value="UniProtKB-UniRule"/>
</dbReference>
<keyword evidence="8 13" id="KW-0443">Lipid metabolism</keyword>
<dbReference type="Pfam" id="PF13396">
    <property type="entry name" value="PLDc_N"/>
    <property type="match status" value="1"/>
</dbReference>
<keyword evidence="7 13" id="KW-1133">Transmembrane helix</keyword>
<evidence type="ECO:0000256" key="3">
    <source>
        <dbReference type="ARBA" id="ARBA00022516"/>
    </source>
</evidence>
<dbReference type="CDD" id="cd09110">
    <property type="entry name" value="PLDc_CLS_1"/>
    <property type="match status" value="1"/>
</dbReference>
<feature type="domain" description="PLD phosphodiesterase" evidence="15">
    <location>
        <begin position="240"/>
        <end position="267"/>
    </location>
</feature>
<evidence type="ECO:0000256" key="10">
    <source>
        <dbReference type="ARBA" id="ARBA00023209"/>
    </source>
</evidence>
<sequence>MKNYIKIIIFTVGIITVMLFVEDEWHIGNWVLSSFSVLFSLSAFFISIVIFFENRNPAKTLTWLIVLAVFPVVGFFFYLLFGRNFRKKRLFRKKGMIDEEAFSMIVGDKKITDEKVKGLDDVEKKVIHLANNLSKSPVTFNTYTSVLTNGKETYEEIFEAIRIAKDHIHLEYYIVRDDEVGIRLKEALILKAREGVKVRFLYDAVGSWKLSQSYLNELVANGVEMVAFSPVKLPIITHKANFRNHRKIIVIDGYIGFVGGLNIGKEYLGKDANFGFWRDTHLLLKGEGVRTLQIIFLQDWYYMTGHMNLTERYIKGNNTEKGSENDQQIGGVQLIAGGPDSEWDTIKDLFFAMIVSARKSISICTPYFIPDDDIFSALKIAALSGIRVNVIVPARPDKRTVFYASRSYFPELLEAGVNIYEYNKGFLHSKIIIVDDQLASIGTANMDMRSFHLNFEVNAFLYKTESIETLVKDFKNDLTNSQKLELDKFSYRPYWMRLIESLARLLSPLL</sequence>
<reference evidence="16 17" key="2">
    <citation type="submission" date="2017-09" db="EMBL/GenBank/DDBJ databases">
        <title>Bacillus patelloidae sp. nov., isolated from the intestinal tract of a marine limpet.</title>
        <authorList>
            <person name="Liu R."/>
            <person name="Dong C."/>
            <person name="Shao Z."/>
        </authorList>
    </citation>
    <scope>NUCLEOTIDE SEQUENCE [LARGE SCALE GENOMIC DNA]</scope>
    <source>
        <strain evidence="16 17">SA5d-4</strain>
    </source>
</reference>
<dbReference type="FunFam" id="3.30.870.10:FF:000021">
    <property type="entry name" value="Cardiolipin synthase"/>
    <property type="match status" value="1"/>
</dbReference>
<feature type="transmembrane region" description="Helical" evidence="13">
    <location>
        <begin position="61"/>
        <end position="81"/>
    </location>
</feature>
<dbReference type="NCBIfam" id="TIGR04265">
    <property type="entry name" value="bac_cardiolipin"/>
    <property type="match status" value="1"/>
</dbReference>
<feature type="active site" evidence="13">
    <location>
        <position position="428"/>
    </location>
</feature>
<feature type="transmembrane region" description="Helical" evidence="13">
    <location>
        <begin position="27"/>
        <end position="52"/>
    </location>
</feature>
<dbReference type="SMART" id="SM00155">
    <property type="entry name" value="PLDc"/>
    <property type="match status" value="2"/>
</dbReference>
<dbReference type="CDD" id="cd09112">
    <property type="entry name" value="PLDc_CLS_2"/>
    <property type="match status" value="1"/>
</dbReference>
<evidence type="ECO:0000256" key="12">
    <source>
        <dbReference type="ARBA" id="ARBA00057569"/>
    </source>
</evidence>
<evidence type="ECO:0000256" key="6">
    <source>
        <dbReference type="ARBA" id="ARBA00022737"/>
    </source>
</evidence>
<keyword evidence="6" id="KW-0677">Repeat</keyword>
<dbReference type="EMBL" id="NPIA01000001">
    <property type="protein sequence ID" value="OZM58270.1"/>
    <property type="molecule type" value="Genomic_DNA"/>
</dbReference>
<name>A0A263BX75_9BACI</name>
<gene>
    <name evidence="16" type="primary">cls</name>
    <name evidence="16" type="ORF">CIB95_01480</name>
</gene>
<keyword evidence="5 13" id="KW-0812">Transmembrane</keyword>
<evidence type="ECO:0000256" key="8">
    <source>
        <dbReference type="ARBA" id="ARBA00023098"/>
    </source>
</evidence>
<keyword evidence="17" id="KW-1185">Reference proteome</keyword>
<dbReference type="AlphaFoldDB" id="A0A263BX75"/>
<organism evidence="16 17">
    <name type="scientific">Lottiidibacillus patelloidae</name>
    <dbReference type="NCBI Taxonomy" id="2670334"/>
    <lineage>
        <taxon>Bacteria</taxon>
        <taxon>Bacillati</taxon>
        <taxon>Bacillota</taxon>
        <taxon>Bacilli</taxon>
        <taxon>Bacillales</taxon>
        <taxon>Bacillaceae</taxon>
        <taxon>Lottiidibacillus</taxon>
    </lineage>
</organism>
<dbReference type="Proteomes" id="UP000217083">
    <property type="component" value="Unassembled WGS sequence"/>
</dbReference>
<proteinExistence type="inferred from homology"/>
<dbReference type="EC" id="2.7.8.-" evidence="13 14"/>
<dbReference type="PANTHER" id="PTHR21248">
    <property type="entry name" value="CARDIOLIPIN SYNTHASE"/>
    <property type="match status" value="1"/>
</dbReference>
<keyword evidence="11 13" id="KW-1208">Phospholipid metabolism</keyword>
<protein>
    <recommendedName>
        <fullName evidence="13 14">Cardiolipin synthase</fullName>
        <shortName evidence="13">CL synthase</shortName>
        <ecNumber evidence="13 14">2.7.8.-</ecNumber>
    </recommendedName>
</protein>
<evidence type="ECO:0000256" key="13">
    <source>
        <dbReference type="HAMAP-Rule" id="MF_01916"/>
    </source>
</evidence>
<reference evidence="17" key="1">
    <citation type="submission" date="2017-08" db="EMBL/GenBank/DDBJ databases">
        <authorList>
            <person name="Huang Z."/>
        </authorList>
    </citation>
    <scope>NUCLEOTIDE SEQUENCE [LARGE SCALE GENOMIC DNA]</scope>
    <source>
        <strain evidence="17">SA5d-4</strain>
    </source>
</reference>
<keyword evidence="3 13" id="KW-0444">Lipid biosynthesis</keyword>
<evidence type="ECO:0000256" key="4">
    <source>
        <dbReference type="ARBA" id="ARBA00022679"/>
    </source>
</evidence>
<dbReference type="InterPro" id="IPR027379">
    <property type="entry name" value="CLS_N"/>
</dbReference>
<dbReference type="PROSITE" id="PS50035">
    <property type="entry name" value="PLD"/>
    <property type="match status" value="2"/>
</dbReference>
<feature type="active site" evidence="13">
    <location>
        <position position="252"/>
    </location>
</feature>
<evidence type="ECO:0000256" key="11">
    <source>
        <dbReference type="ARBA" id="ARBA00023264"/>
    </source>
</evidence>
<dbReference type="InterPro" id="IPR025202">
    <property type="entry name" value="PLD-like_dom"/>
</dbReference>
<evidence type="ECO:0000256" key="5">
    <source>
        <dbReference type="ARBA" id="ARBA00022692"/>
    </source>
</evidence>
<dbReference type="Gene3D" id="3.30.870.10">
    <property type="entry name" value="Endonuclease Chain A"/>
    <property type="match status" value="2"/>
</dbReference>
<dbReference type="SUPFAM" id="SSF56024">
    <property type="entry name" value="Phospholipase D/nuclease"/>
    <property type="match status" value="2"/>
</dbReference>